<dbReference type="Pfam" id="PF25683">
    <property type="entry name" value="URGCP_GTPase"/>
    <property type="match status" value="1"/>
</dbReference>
<comment type="caution">
    <text evidence="2">The sequence shown here is derived from an EMBL/GenBank/DDBJ whole genome shotgun (WGS) entry which is preliminary data.</text>
</comment>
<dbReference type="InterPro" id="IPR027417">
    <property type="entry name" value="P-loop_NTPase"/>
</dbReference>
<dbReference type="AlphaFoldDB" id="A0A6G0WL54"/>
<accession>A0A6G0WL54</accession>
<organism evidence="2 3">
    <name type="scientific">Aphanomyces euteiches</name>
    <dbReference type="NCBI Taxonomy" id="100861"/>
    <lineage>
        <taxon>Eukaryota</taxon>
        <taxon>Sar</taxon>
        <taxon>Stramenopiles</taxon>
        <taxon>Oomycota</taxon>
        <taxon>Saprolegniomycetes</taxon>
        <taxon>Saprolegniales</taxon>
        <taxon>Verrucalvaceae</taxon>
        <taxon>Aphanomyces</taxon>
    </lineage>
</organism>
<dbReference type="Gene3D" id="3.40.50.300">
    <property type="entry name" value="P-loop containing nucleotide triphosphate hydrolases"/>
    <property type="match status" value="1"/>
</dbReference>
<dbReference type="PANTHER" id="PTHR14819:SF25">
    <property type="entry name" value="CHROMOSOME UNDETERMINED SCAFFOLD_52, WHOLE GENOME SHOTGUN SEQUENCE"/>
    <property type="match status" value="1"/>
</dbReference>
<gene>
    <name evidence="2" type="ORF">Ae201684_014041</name>
</gene>
<evidence type="ECO:0000259" key="1">
    <source>
        <dbReference type="PROSITE" id="PS51717"/>
    </source>
</evidence>
<evidence type="ECO:0000313" key="2">
    <source>
        <dbReference type="EMBL" id="KAF0728034.1"/>
    </source>
</evidence>
<keyword evidence="3" id="KW-1185">Reference proteome</keyword>
<dbReference type="VEuPathDB" id="FungiDB:AeMF1_021377"/>
<feature type="domain" description="VLIG-type G" evidence="1">
    <location>
        <begin position="146"/>
        <end position="208"/>
    </location>
</feature>
<dbReference type="PROSITE" id="PS51717">
    <property type="entry name" value="G_VLIG"/>
    <property type="match status" value="1"/>
</dbReference>
<dbReference type="InterPro" id="IPR030383">
    <property type="entry name" value="G_VLIG_dom"/>
</dbReference>
<dbReference type="Proteomes" id="UP000481153">
    <property type="component" value="Unassembled WGS sequence"/>
</dbReference>
<proteinExistence type="predicted"/>
<protein>
    <recommendedName>
        <fullName evidence="1">VLIG-type G domain-containing protein</fullName>
    </recommendedName>
</protein>
<reference evidence="2 3" key="1">
    <citation type="submission" date="2019-07" db="EMBL/GenBank/DDBJ databases">
        <title>Genomics analysis of Aphanomyces spp. identifies a new class of oomycete effector associated with host adaptation.</title>
        <authorList>
            <person name="Gaulin E."/>
        </authorList>
    </citation>
    <scope>NUCLEOTIDE SEQUENCE [LARGE SCALE GENOMIC DNA]</scope>
    <source>
        <strain evidence="2 3">ATCC 201684</strain>
    </source>
</reference>
<name>A0A6G0WL54_9STRA</name>
<dbReference type="VEuPathDB" id="FungiDB:AeMF1_021378"/>
<dbReference type="GO" id="GO:0003924">
    <property type="term" value="F:GTPase activity"/>
    <property type="evidence" value="ECO:0007669"/>
    <property type="project" value="InterPro"/>
</dbReference>
<dbReference type="PANTHER" id="PTHR14819">
    <property type="entry name" value="GTP-BINDING"/>
    <property type="match status" value="1"/>
</dbReference>
<dbReference type="EMBL" id="VJMJ01000183">
    <property type="protein sequence ID" value="KAF0728034.1"/>
    <property type="molecule type" value="Genomic_DNA"/>
</dbReference>
<dbReference type="InterPro" id="IPR052986">
    <property type="entry name" value="VLIG_GTPase"/>
</dbReference>
<sequence length="811" mass="93405">MKLRAYETRRTKLRERRRKQSITSNQHVLIRVYRSILQNLSSPGRVIGVLGLGRFLSLSCEEQNARARKAYRQARDAYHDNQTPVNSMMLSRALDEWDKQSVQLEHLCRELAQLCVVDPTTYSGLAMLAAQHLLDGFSLELMDGDAVQVLVLSILGVQSSGKSTLLNYMFGVRLHTSVSRCTRGVNIQLLKCDGRREYEYIILLDTEGILDDEIQSTLSEECYSKWATDQQSHKDDQEAHWRKLVHGQVDNVFRYDTFVAQYKMELRSEANALFGNGRYKHFNEEQITRKFDDIFQRILHYAYDEHPPLHREVPSMVEKVFCATKIRVLSRQDAKKTWSSSRDSEKRETKRTWWNYFFGVKEQPMEKLEATILNSVQDILGTVTQYDDATVLKCIGLTQSMLVDAIDEGKMILTDDYQKRVYYNVKRKICHELQTIQSKCDQKNGVGARFAASRDEMKTYFDNLGKGFQGMRLLQSIVCAWLERNVHQSFLEELVVAVGVVLKDKRWVSDAEVMQAMVDNSLVMLIENNRVDRAIHLIKHPSGHIDDILSELIQFEVHRCYEEKFQQFTKRLIQCIQTSAAKAYEAEKDRSLPTAATNCLLTTIPHTNDGNINCDDQPAEIFDKKDEEFVCWPMIETIEQLSARHRQVDDVSKDVLTFIRSRAHGAASGATPRCGEPCPICMSPCTRELGHVTTEDEKCHDTYHQPTGLTGWKDKLSRELSPGSCVANAEADISFQYTDGEFHPYKNFHKVFPNWSQPIKKQPLLLREYMFRNFQDNLVAMYDGTKICTDIPAEYNHSLQDIKQTISTLIS</sequence>
<evidence type="ECO:0000313" key="3">
    <source>
        <dbReference type="Proteomes" id="UP000481153"/>
    </source>
</evidence>
<dbReference type="GO" id="GO:0005525">
    <property type="term" value="F:GTP binding"/>
    <property type="evidence" value="ECO:0007669"/>
    <property type="project" value="InterPro"/>
</dbReference>
<dbReference type="SUPFAM" id="SSF52540">
    <property type="entry name" value="P-loop containing nucleoside triphosphate hydrolases"/>
    <property type="match status" value="1"/>
</dbReference>